<dbReference type="SUPFAM" id="SSF53218">
    <property type="entry name" value="Molybdenum cofactor biosynthesis proteins"/>
    <property type="match status" value="1"/>
</dbReference>
<comment type="similarity">
    <text evidence="1">Belongs to the CinA family.</text>
</comment>
<evidence type="ECO:0000259" key="2">
    <source>
        <dbReference type="SMART" id="SM00852"/>
    </source>
</evidence>
<gene>
    <name evidence="1" type="primary">cinA</name>
    <name evidence="3" type="ORF">H8S33_04240</name>
</gene>
<dbReference type="NCBIfam" id="NF001813">
    <property type="entry name" value="PRK00549.1"/>
    <property type="match status" value="1"/>
</dbReference>
<dbReference type="PIRSF" id="PIRSF006728">
    <property type="entry name" value="CinA"/>
    <property type="match status" value="1"/>
</dbReference>
<feature type="domain" description="MoaB/Mog" evidence="2">
    <location>
        <begin position="7"/>
        <end position="173"/>
    </location>
</feature>
<dbReference type="PANTHER" id="PTHR13939:SF0">
    <property type="entry name" value="NMN AMIDOHYDROLASE-LIKE PROTEIN YFAY"/>
    <property type="match status" value="1"/>
</dbReference>
<dbReference type="InterPro" id="IPR041424">
    <property type="entry name" value="CinA_KH"/>
</dbReference>
<evidence type="ECO:0000256" key="1">
    <source>
        <dbReference type="HAMAP-Rule" id="MF_00226"/>
    </source>
</evidence>
<dbReference type="NCBIfam" id="TIGR00200">
    <property type="entry name" value="cinA_nterm"/>
    <property type="match status" value="1"/>
</dbReference>
<organism evidence="3 4">
    <name type="scientific">Ornithinibacillus hominis</name>
    <dbReference type="NCBI Taxonomy" id="2763055"/>
    <lineage>
        <taxon>Bacteria</taxon>
        <taxon>Bacillati</taxon>
        <taxon>Bacillota</taxon>
        <taxon>Bacilli</taxon>
        <taxon>Bacillales</taxon>
        <taxon>Bacillaceae</taxon>
        <taxon>Ornithinibacillus</taxon>
    </lineage>
</organism>
<dbReference type="Gene3D" id="3.40.980.10">
    <property type="entry name" value="MoaB/Mog-like domain"/>
    <property type="match status" value="1"/>
</dbReference>
<reference evidence="3" key="1">
    <citation type="submission" date="2020-08" db="EMBL/GenBank/DDBJ databases">
        <title>Genome public.</title>
        <authorList>
            <person name="Liu C."/>
            <person name="Sun Q."/>
        </authorList>
    </citation>
    <scope>NUCLEOTIDE SEQUENCE</scope>
    <source>
        <strain evidence="3">BX22</strain>
    </source>
</reference>
<dbReference type="SMART" id="SM00852">
    <property type="entry name" value="MoCF_biosynth"/>
    <property type="match status" value="1"/>
</dbReference>
<dbReference type="RefSeq" id="WP_186868741.1">
    <property type="nucleotide sequence ID" value="NZ_JACOOL010000002.1"/>
</dbReference>
<dbReference type="InterPro" id="IPR050101">
    <property type="entry name" value="CinA"/>
</dbReference>
<dbReference type="Gene3D" id="3.30.70.2860">
    <property type="match status" value="1"/>
</dbReference>
<accession>A0A923RGH8</accession>
<name>A0A923RGH8_9BACI</name>
<dbReference type="Proteomes" id="UP000637359">
    <property type="component" value="Unassembled WGS sequence"/>
</dbReference>
<keyword evidence="4" id="KW-1185">Reference proteome</keyword>
<comment type="caution">
    <text evidence="3">The sequence shown here is derived from an EMBL/GenBank/DDBJ whole genome shotgun (WGS) entry which is preliminary data.</text>
</comment>
<dbReference type="HAMAP" id="MF_00226_B">
    <property type="entry name" value="CinA_B"/>
    <property type="match status" value="1"/>
</dbReference>
<dbReference type="Pfam" id="PF00994">
    <property type="entry name" value="MoCF_biosynth"/>
    <property type="match status" value="1"/>
</dbReference>
<dbReference type="NCBIfam" id="TIGR00177">
    <property type="entry name" value="molyb_syn"/>
    <property type="match status" value="1"/>
</dbReference>
<dbReference type="CDD" id="cd00885">
    <property type="entry name" value="cinA"/>
    <property type="match status" value="1"/>
</dbReference>
<dbReference type="Pfam" id="PF02464">
    <property type="entry name" value="CinA"/>
    <property type="match status" value="1"/>
</dbReference>
<dbReference type="InterPro" id="IPR008136">
    <property type="entry name" value="CinA_C"/>
</dbReference>
<dbReference type="SUPFAM" id="SSF142433">
    <property type="entry name" value="CinA-like"/>
    <property type="match status" value="1"/>
</dbReference>
<evidence type="ECO:0000313" key="4">
    <source>
        <dbReference type="Proteomes" id="UP000637359"/>
    </source>
</evidence>
<dbReference type="Pfam" id="PF18146">
    <property type="entry name" value="CinA_KH"/>
    <property type="match status" value="1"/>
</dbReference>
<dbReference type="InterPro" id="IPR036425">
    <property type="entry name" value="MoaB/Mog-like_dom_sf"/>
</dbReference>
<dbReference type="Gene3D" id="3.90.950.20">
    <property type="entry name" value="CinA-like"/>
    <property type="match status" value="1"/>
</dbReference>
<dbReference type="EMBL" id="JACOOL010000002">
    <property type="protein sequence ID" value="MBC5636034.1"/>
    <property type="molecule type" value="Genomic_DNA"/>
</dbReference>
<dbReference type="InterPro" id="IPR001453">
    <property type="entry name" value="MoaB/Mog_dom"/>
</dbReference>
<dbReference type="InterPro" id="IPR008135">
    <property type="entry name" value="Competence-induced_CinA"/>
</dbReference>
<protein>
    <recommendedName>
        <fullName evidence="1">Putative competence-damage inducible protein</fullName>
    </recommendedName>
</protein>
<sequence>MKQIKTEIIAVGTELLLGQIANTNAQWISEQLALQGINVYYHGVVGDNLTRVKDTFALANDRSDVVIVTGGLGPTDDDLTREAFQLMSGLTMVEHPASMEKIEAVFAKQNSQMTPNNRKQARVFKDSLVFHNPVGMAPGMLVHYNDTIWIFLPGVPREMKAIMVDEVLPILRKELNLTEIIKSYVLRFIGIGESKLEHELKELMEQQQNPTIAPLAQSNGIVLRLTAKAASEDEAIVMLEETKANVLAKVHPFYVGMNDETIEQSIINNLKELKLTLASAESLTGGKFIEKIISVPGASEVCKGSIVCYDESVKRDVLGVSEEILTSYGTVSRECALEMSKNVAQKLHSSIGISFTGIAGPDAVEGKPVGTVYVSVFVQDKVHLVEKFELIGDRASIRHRAVMKGFELLFNLLKQNLFD</sequence>
<dbReference type="PANTHER" id="PTHR13939">
    <property type="entry name" value="NICOTINAMIDE-NUCLEOTIDE AMIDOHYDROLASE PNCC"/>
    <property type="match status" value="1"/>
</dbReference>
<proteinExistence type="inferred from homology"/>
<dbReference type="InterPro" id="IPR036653">
    <property type="entry name" value="CinA-like_C"/>
</dbReference>
<evidence type="ECO:0000313" key="3">
    <source>
        <dbReference type="EMBL" id="MBC5636034.1"/>
    </source>
</evidence>
<dbReference type="NCBIfam" id="TIGR00199">
    <property type="entry name" value="PncC_domain"/>
    <property type="match status" value="1"/>
</dbReference>
<dbReference type="AlphaFoldDB" id="A0A923RGH8"/>